<keyword evidence="2" id="KW-1185">Reference proteome</keyword>
<gene>
    <name evidence="1" type="ORF">Q8X39_10215</name>
</gene>
<dbReference type="Gene3D" id="3.20.20.150">
    <property type="entry name" value="Divalent-metal-dependent TIM barrel enzymes"/>
    <property type="match status" value="1"/>
</dbReference>
<dbReference type="EMBL" id="JAUZEE010000004">
    <property type="protein sequence ID" value="MDP4301009.1"/>
    <property type="molecule type" value="Genomic_DNA"/>
</dbReference>
<comment type="caution">
    <text evidence="1">The sequence shown here is derived from an EMBL/GenBank/DDBJ whole genome shotgun (WGS) entry which is preliminary data.</text>
</comment>
<sequence length="335" mass="37474">MASRVAAPLRVGINIDGVLLHDGIRTPQPATRYAWVRHSGAFDYVEKNIDPSEDFTPWFDLVERHGLPIGVFGGIFCAGRDEARMRWGLATGGRLGARLFNMQLFARHFGGRPITDAQVVDFYCEALDHGGPVGCLPTLEVHVDMWNEDFRRVERVADLLARQNVPLRLTLDHSHLIFKIGHAAELAASGLADQPDGARALLSPDSDQALYAMWLREGWVAHAHARSVAPGIAHNAAMNRQRDLPGRAIQYPFVQPPPGTFHADWREEALQPWKDAVIALLDWMRDHPDRAPQQISCEFIPFADYGGGGRYPIWDNNLACAAWLRRVWAQRGLTD</sequence>
<name>A0ABT9G3G2_LEPDI</name>
<accession>A0ABT9G3G2</accession>
<protein>
    <submittedName>
        <fullName evidence="1">Xylose isomerase</fullName>
    </submittedName>
</protein>
<proteinExistence type="predicted"/>
<organism evidence="1 2">
    <name type="scientific">Leptothrix discophora</name>
    <dbReference type="NCBI Taxonomy" id="89"/>
    <lineage>
        <taxon>Bacteria</taxon>
        <taxon>Pseudomonadati</taxon>
        <taxon>Pseudomonadota</taxon>
        <taxon>Betaproteobacteria</taxon>
        <taxon>Burkholderiales</taxon>
        <taxon>Sphaerotilaceae</taxon>
        <taxon>Leptothrix</taxon>
    </lineage>
</organism>
<reference evidence="1 2" key="1">
    <citation type="submission" date="2023-08" db="EMBL/GenBank/DDBJ databases">
        <authorList>
            <person name="Roldan D.M."/>
            <person name="Menes R.J."/>
        </authorList>
    </citation>
    <scope>NUCLEOTIDE SEQUENCE [LARGE SCALE GENOMIC DNA]</scope>
    <source>
        <strain evidence="1 2">CCM 2812</strain>
    </source>
</reference>
<dbReference type="SUPFAM" id="SSF51658">
    <property type="entry name" value="Xylose isomerase-like"/>
    <property type="match status" value="1"/>
</dbReference>
<evidence type="ECO:0000313" key="2">
    <source>
        <dbReference type="Proteomes" id="UP001235760"/>
    </source>
</evidence>
<evidence type="ECO:0000313" key="1">
    <source>
        <dbReference type="EMBL" id="MDP4301009.1"/>
    </source>
</evidence>
<dbReference type="RefSeq" id="WP_305749555.1">
    <property type="nucleotide sequence ID" value="NZ_JAUZEE010000004.1"/>
</dbReference>
<keyword evidence="1" id="KW-0413">Isomerase</keyword>
<dbReference type="Proteomes" id="UP001235760">
    <property type="component" value="Unassembled WGS sequence"/>
</dbReference>
<dbReference type="GO" id="GO:0016853">
    <property type="term" value="F:isomerase activity"/>
    <property type="evidence" value="ECO:0007669"/>
    <property type="project" value="UniProtKB-KW"/>
</dbReference>
<dbReference type="InterPro" id="IPR036237">
    <property type="entry name" value="Xyl_isomerase-like_sf"/>
</dbReference>